<dbReference type="InterPro" id="IPR036186">
    <property type="entry name" value="Serpin_sf"/>
</dbReference>
<dbReference type="AlphaFoldDB" id="A0A428YCW6"/>
<dbReference type="InterPro" id="IPR023796">
    <property type="entry name" value="Serpin_dom"/>
</dbReference>
<sequence>MSVQAHLDFTVELQDVLAQGDPAANTVWSPFSVASALALVARGAAGTTKDELVSMLLGDKSAEVEDLIRLLDKAEQLAEPHGDQEPPVLEVANTLWADKRIRIRQAFASALENMPSGSVRSAPFRDDPEGARNQINTDVAKTTRNLIPELLPEGVIKNDTIAALVNALYLKVAWRNKFEEAATESRPFHAPSGVVRVPTMWLSENLGYARTSGWQVVAMPAIGGVEAVVLLPDGRELPSVDAATLKTLVDRPKRQKVSLRMPKLRLKLGAELTDVLNQLGVRTVFTDSADLSGISEDPLAVQAVIHESVLKIDEQGLEGAAATAVMMRTLSLDMSQPVEVDVDRPFLLLVRHKDSGVVYFSARVNDPSKTG</sequence>
<dbReference type="InterPro" id="IPR000215">
    <property type="entry name" value="Serpin_fam"/>
</dbReference>
<dbReference type="OrthoDB" id="9764871at2"/>
<dbReference type="PROSITE" id="PS00284">
    <property type="entry name" value="SERPIN"/>
    <property type="match status" value="1"/>
</dbReference>
<dbReference type="EMBL" id="QHKI01000086">
    <property type="protein sequence ID" value="RSM65320.1"/>
    <property type="molecule type" value="Genomic_DNA"/>
</dbReference>
<evidence type="ECO:0000256" key="1">
    <source>
        <dbReference type="RuleBase" id="RU000411"/>
    </source>
</evidence>
<dbReference type="PANTHER" id="PTHR11461:SF211">
    <property type="entry name" value="GH10112P-RELATED"/>
    <property type="match status" value="1"/>
</dbReference>
<evidence type="ECO:0000313" key="3">
    <source>
        <dbReference type="EMBL" id="RSM65320.1"/>
    </source>
</evidence>
<dbReference type="CDD" id="cd19590">
    <property type="entry name" value="serpin_thermopin-like"/>
    <property type="match status" value="1"/>
</dbReference>
<evidence type="ECO:0000313" key="4">
    <source>
        <dbReference type="Proteomes" id="UP000287547"/>
    </source>
</evidence>
<dbReference type="InterPro" id="IPR023795">
    <property type="entry name" value="Serpin_CS"/>
</dbReference>
<dbReference type="SMART" id="SM00093">
    <property type="entry name" value="SERPIN"/>
    <property type="match status" value="1"/>
</dbReference>
<feature type="domain" description="Serpin" evidence="2">
    <location>
        <begin position="11"/>
        <end position="367"/>
    </location>
</feature>
<dbReference type="Proteomes" id="UP000287547">
    <property type="component" value="Unassembled WGS sequence"/>
</dbReference>
<accession>A0A428YCW6</accession>
<dbReference type="PANTHER" id="PTHR11461">
    <property type="entry name" value="SERINE PROTEASE INHIBITOR, SERPIN"/>
    <property type="match status" value="1"/>
</dbReference>
<comment type="caution">
    <text evidence="3">The sequence shown here is derived from an EMBL/GenBank/DDBJ whole genome shotgun (WGS) entry which is preliminary data.</text>
</comment>
<dbReference type="InterPro" id="IPR042185">
    <property type="entry name" value="Serpin_sf_2"/>
</dbReference>
<name>A0A428YCW6_KIBAR</name>
<dbReference type="Gene3D" id="2.10.310.10">
    <property type="entry name" value="Serpins superfamily"/>
    <property type="match status" value="1"/>
</dbReference>
<comment type="similarity">
    <text evidence="1">Belongs to the serpin family.</text>
</comment>
<gene>
    <name evidence="3" type="ORF">DMH04_49545</name>
</gene>
<proteinExistence type="inferred from homology"/>
<dbReference type="Gene3D" id="3.30.497.10">
    <property type="entry name" value="Antithrombin, subunit I, domain 2"/>
    <property type="match status" value="1"/>
</dbReference>
<evidence type="ECO:0000259" key="2">
    <source>
        <dbReference type="SMART" id="SM00093"/>
    </source>
</evidence>
<dbReference type="GO" id="GO:0005615">
    <property type="term" value="C:extracellular space"/>
    <property type="evidence" value="ECO:0007669"/>
    <property type="project" value="InterPro"/>
</dbReference>
<dbReference type="GO" id="GO:0004867">
    <property type="term" value="F:serine-type endopeptidase inhibitor activity"/>
    <property type="evidence" value="ECO:0007669"/>
    <property type="project" value="InterPro"/>
</dbReference>
<dbReference type="Gene3D" id="2.30.39.10">
    <property type="entry name" value="Alpha-1-antitrypsin, domain 1"/>
    <property type="match status" value="1"/>
</dbReference>
<organism evidence="3 4">
    <name type="scientific">Kibdelosporangium aridum</name>
    <dbReference type="NCBI Taxonomy" id="2030"/>
    <lineage>
        <taxon>Bacteria</taxon>
        <taxon>Bacillati</taxon>
        <taxon>Actinomycetota</taxon>
        <taxon>Actinomycetes</taxon>
        <taxon>Pseudonocardiales</taxon>
        <taxon>Pseudonocardiaceae</taxon>
        <taxon>Kibdelosporangium</taxon>
    </lineage>
</organism>
<protein>
    <submittedName>
        <fullName evidence="3">Serpin family protein</fullName>
    </submittedName>
</protein>
<dbReference type="Pfam" id="PF00079">
    <property type="entry name" value="Serpin"/>
    <property type="match status" value="1"/>
</dbReference>
<dbReference type="SUPFAM" id="SSF56574">
    <property type="entry name" value="Serpins"/>
    <property type="match status" value="1"/>
</dbReference>
<reference evidence="3 4" key="1">
    <citation type="submission" date="2018-05" db="EMBL/GenBank/DDBJ databases">
        <title>Evolution of GPA BGCs.</title>
        <authorList>
            <person name="Waglechner N."/>
            <person name="Wright G.D."/>
        </authorList>
    </citation>
    <scope>NUCLEOTIDE SEQUENCE [LARGE SCALE GENOMIC DNA]</scope>
    <source>
        <strain evidence="3 4">A82846</strain>
    </source>
</reference>
<dbReference type="InterPro" id="IPR042178">
    <property type="entry name" value="Serpin_sf_1"/>
</dbReference>